<dbReference type="InterPro" id="IPR014555">
    <property type="entry name" value="RecF-like"/>
</dbReference>
<dbReference type="RefSeq" id="WP_200252101.1">
    <property type="nucleotide sequence ID" value="NZ_NRRY01000118.1"/>
</dbReference>
<evidence type="ECO:0000259" key="1">
    <source>
        <dbReference type="Pfam" id="PF13304"/>
    </source>
</evidence>
<evidence type="ECO:0000313" key="2">
    <source>
        <dbReference type="EMBL" id="MBK1621787.1"/>
    </source>
</evidence>
<dbReference type="AlphaFoldDB" id="A0A9X0WE72"/>
<dbReference type="InterPro" id="IPR003959">
    <property type="entry name" value="ATPase_AAA_core"/>
</dbReference>
<dbReference type="GO" id="GO:0006302">
    <property type="term" value="P:double-strand break repair"/>
    <property type="evidence" value="ECO:0007669"/>
    <property type="project" value="TreeGrafter"/>
</dbReference>
<reference evidence="2 3" key="1">
    <citation type="journal article" date="2020" name="Microorganisms">
        <title>Osmotic Adaptation and Compatible Solute Biosynthesis of Phototrophic Bacteria as Revealed from Genome Analyses.</title>
        <authorList>
            <person name="Imhoff J.F."/>
            <person name="Rahn T."/>
            <person name="Kunzel S."/>
            <person name="Keller A."/>
            <person name="Neulinger S.C."/>
        </authorList>
    </citation>
    <scope>NUCLEOTIDE SEQUENCE [LARGE SCALE GENOMIC DNA]</scope>
    <source>
        <strain evidence="2 3">DSM 25653</strain>
    </source>
</reference>
<dbReference type="GO" id="GO:0000731">
    <property type="term" value="P:DNA synthesis involved in DNA repair"/>
    <property type="evidence" value="ECO:0007669"/>
    <property type="project" value="TreeGrafter"/>
</dbReference>
<accession>A0A9X0WE72</accession>
<dbReference type="Proteomes" id="UP001138768">
    <property type="component" value="Unassembled WGS sequence"/>
</dbReference>
<protein>
    <recommendedName>
        <fullName evidence="1">ATPase AAA-type core domain-containing protein</fullName>
    </recommendedName>
</protein>
<keyword evidence="3" id="KW-1185">Reference proteome</keyword>
<dbReference type="GO" id="GO:0016887">
    <property type="term" value="F:ATP hydrolysis activity"/>
    <property type="evidence" value="ECO:0007669"/>
    <property type="project" value="InterPro"/>
</dbReference>
<dbReference type="Gene3D" id="3.40.50.300">
    <property type="entry name" value="P-loop containing nucleotide triphosphate hydrolases"/>
    <property type="match status" value="2"/>
</dbReference>
<gene>
    <name evidence="2" type="ORF">CKO42_26090</name>
</gene>
<sequence length="385" mass="43382">MNQQHYRNTLQASLKHIEIEGFRSLRKVSLELRQLTVMIGANGAGKSNLVRFFEMLSWMLKPRDLGGFVEKWGGGDDQLFMGAKQTPIMKASLRIDSSLGFNDYRFGLAHSTARDRLIFVEEAFRYSQHGRGTEASWFELDGGGGEARLPEVAGDQQAPESQRRIASTLVHMLRECATYQFHDTSDTAPIKLRWDATDQQRLRSHGGNLAAVLLYLREHHFKRYALIERQIRRVLPSFGGFELEPVSGKVLLQWRSKQGGKVFGAHLTSDGSLRLFCLVTLLSLPDDMLPDIILIDEPELGLHPAAITLVAEMTESVSENHQIILSTQSPYLVDCFDLDDIVVADFDDEGATDLRQLDSSDYSEWLKEGFTLSDIWLQNVIGGRP</sequence>
<proteinExistence type="predicted"/>
<dbReference type="EMBL" id="NRRY01000118">
    <property type="protein sequence ID" value="MBK1621787.1"/>
    <property type="molecule type" value="Genomic_DNA"/>
</dbReference>
<name>A0A9X0WE72_9GAMM</name>
<dbReference type="GO" id="GO:0005524">
    <property type="term" value="F:ATP binding"/>
    <property type="evidence" value="ECO:0007669"/>
    <property type="project" value="InterPro"/>
</dbReference>
<comment type="caution">
    <text evidence="2">The sequence shown here is derived from an EMBL/GenBank/DDBJ whole genome shotgun (WGS) entry which is preliminary data.</text>
</comment>
<dbReference type="PIRSF" id="PIRSF029347">
    <property type="entry name" value="RecF"/>
    <property type="match status" value="1"/>
</dbReference>
<evidence type="ECO:0000313" key="3">
    <source>
        <dbReference type="Proteomes" id="UP001138768"/>
    </source>
</evidence>
<dbReference type="Pfam" id="PF13304">
    <property type="entry name" value="AAA_21"/>
    <property type="match status" value="1"/>
</dbReference>
<organism evidence="2 3">
    <name type="scientific">Lamprobacter modestohalophilus</name>
    <dbReference type="NCBI Taxonomy" id="1064514"/>
    <lineage>
        <taxon>Bacteria</taxon>
        <taxon>Pseudomonadati</taxon>
        <taxon>Pseudomonadota</taxon>
        <taxon>Gammaproteobacteria</taxon>
        <taxon>Chromatiales</taxon>
        <taxon>Chromatiaceae</taxon>
        <taxon>Lamprobacter</taxon>
    </lineage>
</organism>
<dbReference type="SUPFAM" id="SSF52540">
    <property type="entry name" value="P-loop containing nucleoside triphosphate hydrolases"/>
    <property type="match status" value="1"/>
</dbReference>
<dbReference type="PANTHER" id="PTHR32182:SF22">
    <property type="entry name" value="ATP-DEPENDENT ENDONUCLEASE, OLD FAMILY-RELATED"/>
    <property type="match status" value="1"/>
</dbReference>
<feature type="domain" description="ATPase AAA-type core" evidence="1">
    <location>
        <begin position="35"/>
        <end position="334"/>
    </location>
</feature>
<dbReference type="PANTHER" id="PTHR32182">
    <property type="entry name" value="DNA REPLICATION AND REPAIR PROTEIN RECF"/>
    <property type="match status" value="1"/>
</dbReference>
<dbReference type="InterPro" id="IPR027417">
    <property type="entry name" value="P-loop_NTPase"/>
</dbReference>